<feature type="transmembrane region" description="Helical" evidence="1">
    <location>
        <begin position="59"/>
        <end position="79"/>
    </location>
</feature>
<dbReference type="PANTHER" id="PTHR40031">
    <property type="entry name" value="HYPOTHETICAL MEMBRANE SPANNING PROTEIN"/>
    <property type="match status" value="1"/>
</dbReference>
<name>A0ABS9BHC0_9BACT</name>
<sequence length="340" mass="39445">MDSITHFALGACIGEAFLDKKIGKKALLWGGLAQSIPDADFVAGFWMPLSEELLAHRGFTHSILFLVLITPLMALLGRALHRDLPISLNRWMFFFGIEIMVHIFLDGFNNYGTGWLEPFSHCRFSFNTIYVADPFFSFWPALAAIALLLIPIMSPKRPFWIKLGIILPIVYLGYATLNKLKIDRDTRTILAKREIPYTRYFTTPAPLNNWLWYVVAGNDSGYHVGFRSLFDPPGTLHFEYFPRQDELLDTIRDHPEVKDLIRFSQEFYTVEKYGDSLVFNDLRFGQIIGWKDPREKFVFHYYLQHPESNELVVQRGRFARWDKEIALALLRRAIGKDARD</sequence>
<reference evidence="2 3" key="1">
    <citation type="submission" date="2022-01" db="EMBL/GenBank/DDBJ databases">
        <title>Flavihumibacter sp. nov., isolated from sediment of a river.</title>
        <authorList>
            <person name="Liu H."/>
        </authorList>
    </citation>
    <scope>NUCLEOTIDE SEQUENCE [LARGE SCALE GENOMIC DNA]</scope>
    <source>
        <strain evidence="2 3">RY-1</strain>
    </source>
</reference>
<accession>A0ABS9BHC0</accession>
<feature type="transmembrane region" description="Helical" evidence="1">
    <location>
        <begin position="159"/>
        <end position="177"/>
    </location>
</feature>
<dbReference type="PANTHER" id="PTHR40031:SF1">
    <property type="entry name" value="MEMBRANE-BOUND METAL-DEPENDENT HYDROLASE"/>
    <property type="match status" value="1"/>
</dbReference>
<feature type="transmembrane region" description="Helical" evidence="1">
    <location>
        <begin position="91"/>
        <end position="109"/>
    </location>
</feature>
<keyword evidence="1" id="KW-0472">Membrane</keyword>
<dbReference type="Proteomes" id="UP001200145">
    <property type="component" value="Unassembled WGS sequence"/>
</dbReference>
<gene>
    <name evidence="2" type="ORF">L0U88_07445</name>
</gene>
<evidence type="ECO:0000256" key="1">
    <source>
        <dbReference type="SAM" id="Phobius"/>
    </source>
</evidence>
<keyword evidence="1" id="KW-1133">Transmembrane helix</keyword>
<dbReference type="Pfam" id="PF04307">
    <property type="entry name" value="YdjM"/>
    <property type="match status" value="1"/>
</dbReference>
<comment type="caution">
    <text evidence="2">The sequence shown here is derived from an EMBL/GenBank/DDBJ whole genome shotgun (WGS) entry which is preliminary data.</text>
</comment>
<dbReference type="EMBL" id="JAKEVY010000002">
    <property type="protein sequence ID" value="MCF1714458.1"/>
    <property type="molecule type" value="Genomic_DNA"/>
</dbReference>
<organism evidence="2 3">
    <name type="scientific">Flavihumibacter fluminis</name>
    <dbReference type="NCBI Taxonomy" id="2909236"/>
    <lineage>
        <taxon>Bacteria</taxon>
        <taxon>Pseudomonadati</taxon>
        <taxon>Bacteroidota</taxon>
        <taxon>Chitinophagia</taxon>
        <taxon>Chitinophagales</taxon>
        <taxon>Chitinophagaceae</taxon>
        <taxon>Flavihumibacter</taxon>
    </lineage>
</organism>
<keyword evidence="1" id="KW-0812">Transmembrane</keyword>
<feature type="transmembrane region" description="Helical" evidence="1">
    <location>
        <begin position="129"/>
        <end position="152"/>
    </location>
</feature>
<dbReference type="GO" id="GO:0016787">
    <property type="term" value="F:hydrolase activity"/>
    <property type="evidence" value="ECO:0007669"/>
    <property type="project" value="UniProtKB-KW"/>
</dbReference>
<evidence type="ECO:0000313" key="3">
    <source>
        <dbReference type="Proteomes" id="UP001200145"/>
    </source>
</evidence>
<protein>
    <submittedName>
        <fullName evidence="2">Metal-dependent hydrolase</fullName>
    </submittedName>
</protein>
<dbReference type="InterPro" id="IPR007404">
    <property type="entry name" value="YdjM-like"/>
</dbReference>
<dbReference type="InterPro" id="IPR053170">
    <property type="entry name" value="Transcription_regulator"/>
</dbReference>
<proteinExistence type="predicted"/>
<dbReference type="RefSeq" id="WP_234865154.1">
    <property type="nucleotide sequence ID" value="NZ_JAKEVY010000002.1"/>
</dbReference>
<keyword evidence="2" id="KW-0378">Hydrolase</keyword>
<evidence type="ECO:0000313" key="2">
    <source>
        <dbReference type="EMBL" id="MCF1714458.1"/>
    </source>
</evidence>
<keyword evidence="3" id="KW-1185">Reference proteome</keyword>